<dbReference type="Proteomes" id="UP000663888">
    <property type="component" value="Unassembled WGS sequence"/>
</dbReference>
<proteinExistence type="predicted"/>
<reference evidence="1" key="1">
    <citation type="submission" date="2021-01" db="EMBL/GenBank/DDBJ databases">
        <authorList>
            <person name="Kaushik A."/>
        </authorList>
    </citation>
    <scope>NUCLEOTIDE SEQUENCE</scope>
    <source>
        <strain evidence="1">AG4-R118</strain>
    </source>
</reference>
<evidence type="ECO:0008006" key="3">
    <source>
        <dbReference type="Google" id="ProtNLM"/>
    </source>
</evidence>
<evidence type="ECO:0000313" key="1">
    <source>
        <dbReference type="EMBL" id="CAE6423543.1"/>
    </source>
</evidence>
<organism evidence="1 2">
    <name type="scientific">Rhizoctonia solani</name>
    <dbReference type="NCBI Taxonomy" id="456999"/>
    <lineage>
        <taxon>Eukaryota</taxon>
        <taxon>Fungi</taxon>
        <taxon>Dikarya</taxon>
        <taxon>Basidiomycota</taxon>
        <taxon>Agaricomycotina</taxon>
        <taxon>Agaricomycetes</taxon>
        <taxon>Cantharellales</taxon>
        <taxon>Ceratobasidiaceae</taxon>
        <taxon>Rhizoctonia</taxon>
    </lineage>
</organism>
<evidence type="ECO:0000313" key="2">
    <source>
        <dbReference type="Proteomes" id="UP000663888"/>
    </source>
</evidence>
<comment type="caution">
    <text evidence="1">The sequence shown here is derived from an EMBL/GenBank/DDBJ whole genome shotgun (WGS) entry which is preliminary data.</text>
</comment>
<dbReference type="EMBL" id="CAJMWX010000689">
    <property type="protein sequence ID" value="CAE6423543.1"/>
    <property type="molecule type" value="Genomic_DNA"/>
</dbReference>
<dbReference type="AlphaFoldDB" id="A0A8H2XCZ3"/>
<sequence>MASYPRNWVLSPPELPLYLKKVYELKPIVEVPSDEEVVGIHAVIRVANQVVDVQDVGDPKLLAQLSEHLFGVQMAKYQSKQQGVNLESTVFTPPTLPAHLSIQLEPVAGAPSEEEVVKVQTAIRSYQQYANSSMFDPRVDMELSQHLFDIQMARYTQRARQGYTGIMPSEIPIMYSAGALERATDIVEEASTVTNNPGSGTIELAFRTSESTGSTIQYQLIEQSNQIAERSNQLVERSSDPVEQLNGLFKISNEHFERLNEHLEESNKFAEDSTESTERLGDALENINRVLVKIQHAIVRNHKGNTKNALDCLVNEKGETPGVSNTVGEWDLKSLSENRSNGTTTRIPVLIDGDEHNLRFPDNMLGDFLYFYGIGEDLRKSKRSSKLKSGMANDARERLRAYWASCLG</sequence>
<name>A0A8H2XCZ3_9AGAM</name>
<gene>
    <name evidence="1" type="ORF">RDB_LOCUS25761</name>
</gene>
<protein>
    <recommendedName>
        <fullName evidence="3">Laminin domain protein</fullName>
    </recommendedName>
</protein>
<accession>A0A8H2XCZ3</accession>